<dbReference type="GeneID" id="89998408"/>
<dbReference type="Gene3D" id="3.40.30.10">
    <property type="entry name" value="Glutaredoxin"/>
    <property type="match status" value="1"/>
</dbReference>
<evidence type="ECO:0000313" key="3">
    <source>
        <dbReference type="EMBL" id="KAK5942396.1"/>
    </source>
</evidence>
<dbReference type="Gene3D" id="1.20.1050.10">
    <property type="match status" value="1"/>
</dbReference>
<dbReference type="InterPro" id="IPR036282">
    <property type="entry name" value="Glutathione-S-Trfase_C_sf"/>
</dbReference>
<dbReference type="Pfam" id="PF13409">
    <property type="entry name" value="GST_N_2"/>
    <property type="match status" value="1"/>
</dbReference>
<protein>
    <recommendedName>
        <fullName evidence="5">GST N-terminal domain-containing protein</fullName>
    </recommendedName>
</protein>
<evidence type="ECO:0000259" key="1">
    <source>
        <dbReference type="Pfam" id="PF13409"/>
    </source>
</evidence>
<evidence type="ECO:0000313" key="4">
    <source>
        <dbReference type="Proteomes" id="UP001334248"/>
    </source>
</evidence>
<evidence type="ECO:0000259" key="2">
    <source>
        <dbReference type="Pfam" id="PF22041"/>
    </source>
</evidence>
<evidence type="ECO:0008006" key="5">
    <source>
        <dbReference type="Google" id="ProtNLM"/>
    </source>
</evidence>
<gene>
    <name evidence="3" type="ORF">PMZ80_004959</name>
</gene>
<keyword evidence="4" id="KW-1185">Reference proteome</keyword>
<dbReference type="EMBL" id="JAVHJV010000005">
    <property type="protein sequence ID" value="KAK5942396.1"/>
    <property type="molecule type" value="Genomic_DNA"/>
</dbReference>
<feature type="domain" description="GST N-terminal" evidence="1">
    <location>
        <begin position="21"/>
        <end position="93"/>
    </location>
</feature>
<dbReference type="Proteomes" id="UP001334248">
    <property type="component" value="Unassembled WGS sequence"/>
</dbReference>
<organism evidence="3 4">
    <name type="scientific">Knufia obscura</name>
    <dbReference type="NCBI Taxonomy" id="1635080"/>
    <lineage>
        <taxon>Eukaryota</taxon>
        <taxon>Fungi</taxon>
        <taxon>Dikarya</taxon>
        <taxon>Ascomycota</taxon>
        <taxon>Pezizomycotina</taxon>
        <taxon>Eurotiomycetes</taxon>
        <taxon>Chaetothyriomycetidae</taxon>
        <taxon>Chaetothyriales</taxon>
        <taxon>Trichomeriaceae</taxon>
        <taxon>Knufia</taxon>
    </lineage>
</organism>
<name>A0ABR0RP99_9EURO</name>
<dbReference type="RefSeq" id="XP_064730486.1">
    <property type="nucleotide sequence ID" value="XM_064873382.1"/>
</dbReference>
<dbReference type="InterPro" id="IPR054416">
    <property type="entry name" value="GST_UstS-like_C"/>
</dbReference>
<dbReference type="InterPro" id="IPR004045">
    <property type="entry name" value="Glutathione_S-Trfase_N"/>
</dbReference>
<dbReference type="SUPFAM" id="SSF47616">
    <property type="entry name" value="GST C-terminal domain-like"/>
    <property type="match status" value="1"/>
</dbReference>
<accession>A0ABR0RP99</accession>
<proteinExistence type="predicted"/>
<dbReference type="SUPFAM" id="SSF52833">
    <property type="entry name" value="Thioredoxin-like"/>
    <property type="match status" value="1"/>
</dbReference>
<dbReference type="InterPro" id="IPR036249">
    <property type="entry name" value="Thioredoxin-like_sf"/>
</dbReference>
<feature type="domain" description="Glutathione S-transferase UstS-like C-terminal" evidence="2">
    <location>
        <begin position="113"/>
        <end position="225"/>
    </location>
</feature>
<dbReference type="CDD" id="cd00299">
    <property type="entry name" value="GST_C_family"/>
    <property type="match status" value="1"/>
</dbReference>
<comment type="caution">
    <text evidence="3">The sequence shown here is derived from an EMBL/GenBank/DDBJ whole genome shotgun (WGS) entry which is preliminary data.</text>
</comment>
<sequence length="247" mass="28269">MSSEDQIVLYDIPSVPPCKTWSLNPWKTRLLLNYKGLNYRTEWTEYPDIKPKLQDHVPPAKSPLGIEYSSPAITLPDGTWIMDSRAIANEIEKRHPTPSVHLDSPVLSKIEEIMTKIMPALVGIYVPLVPQRLLNEASHPHWYKTRPVWVGMPLDQLQRERGGQKAWDGAKPYIDEVTKMLKEDQSGPYFLGKEISYADFVWAGYLIFMQRIGQDVWEDLMRTAGADAEVHGKLLLGLDQWTARSDK</sequence>
<dbReference type="Pfam" id="PF22041">
    <property type="entry name" value="GST_C_7"/>
    <property type="match status" value="1"/>
</dbReference>
<reference evidence="3 4" key="1">
    <citation type="journal article" date="2023" name="Res Sq">
        <title>Genomic and morphological characterization of Knufia obscura isolated from the Mars 2020 spacecraft assembly facility.</title>
        <authorList>
            <person name="Chander A.M."/>
            <person name="Teixeira M.M."/>
            <person name="Singh N.K."/>
            <person name="Williams M.P."/>
            <person name="Parker C.W."/>
            <person name="Leo P."/>
            <person name="Stajich J.E."/>
            <person name="Torok T."/>
            <person name="Tighe S."/>
            <person name="Mason C.E."/>
            <person name="Venkateswaran K."/>
        </authorList>
    </citation>
    <scope>NUCLEOTIDE SEQUENCE [LARGE SCALE GENOMIC DNA]</scope>
    <source>
        <strain evidence="3 4">CCFEE 5817</strain>
    </source>
</reference>